<evidence type="ECO:0000256" key="1">
    <source>
        <dbReference type="SAM" id="SignalP"/>
    </source>
</evidence>
<dbReference type="EMBL" id="SHKO01000005">
    <property type="protein sequence ID" value="RZT91674.1"/>
    <property type="molecule type" value="Genomic_DNA"/>
</dbReference>
<dbReference type="OrthoDB" id="8687496at2"/>
<name>A0A4Q7V741_9BURK</name>
<reference evidence="2 3" key="1">
    <citation type="submission" date="2019-02" db="EMBL/GenBank/DDBJ databases">
        <title>Genomic Encyclopedia of Type Strains, Phase IV (KMG-IV): sequencing the most valuable type-strain genomes for metagenomic binning, comparative biology and taxonomic classification.</title>
        <authorList>
            <person name="Goeker M."/>
        </authorList>
    </citation>
    <scope>NUCLEOTIDE SEQUENCE [LARGE SCALE GENOMIC DNA]</scope>
    <source>
        <strain evidence="2 3">DSM 23814</strain>
    </source>
</reference>
<keyword evidence="3" id="KW-1185">Reference proteome</keyword>
<keyword evidence="1" id="KW-0732">Signal</keyword>
<dbReference type="Proteomes" id="UP000293398">
    <property type="component" value="Unassembled WGS sequence"/>
</dbReference>
<gene>
    <name evidence="2" type="ORF">EV681_4430</name>
</gene>
<proteinExistence type="predicted"/>
<evidence type="ECO:0000313" key="3">
    <source>
        <dbReference type="Proteomes" id="UP000293398"/>
    </source>
</evidence>
<evidence type="ECO:0000313" key="2">
    <source>
        <dbReference type="EMBL" id="RZT91674.1"/>
    </source>
</evidence>
<accession>A0A4Q7V741</accession>
<dbReference type="RefSeq" id="WP_128396565.1">
    <property type="nucleotide sequence ID" value="NZ_SHKO01000005.1"/>
</dbReference>
<feature type="signal peptide" evidence="1">
    <location>
        <begin position="1"/>
        <end position="21"/>
    </location>
</feature>
<sequence length="86" mass="9300">MKTLPTALFIGAVFVAGAAHASSESSYPFPDNAVSPVQENLVVEQNTEQNSAYPVIRIKSTSNRSDVQRDLAVYQAAHTTDEYIGN</sequence>
<protein>
    <submittedName>
        <fullName evidence="2">Uncharacterized protein</fullName>
    </submittedName>
</protein>
<feature type="chain" id="PRO_5020900307" evidence="1">
    <location>
        <begin position="22"/>
        <end position="86"/>
    </location>
</feature>
<dbReference type="AlphaFoldDB" id="A0A4Q7V741"/>
<organism evidence="2 3">
    <name type="scientific">Advenella incenata</name>
    <dbReference type="NCBI Taxonomy" id="267800"/>
    <lineage>
        <taxon>Bacteria</taxon>
        <taxon>Pseudomonadati</taxon>
        <taxon>Pseudomonadota</taxon>
        <taxon>Betaproteobacteria</taxon>
        <taxon>Burkholderiales</taxon>
        <taxon>Alcaligenaceae</taxon>
    </lineage>
</organism>
<comment type="caution">
    <text evidence="2">The sequence shown here is derived from an EMBL/GenBank/DDBJ whole genome shotgun (WGS) entry which is preliminary data.</text>
</comment>